<reference evidence="2 3" key="1">
    <citation type="submission" date="2019-03" db="EMBL/GenBank/DDBJ databases">
        <title>Metabolic reconstructions from genomes of highly enriched 'Candidatus Accumulibacter' and 'Candidatus Competibacter' bioreactor populations.</title>
        <authorList>
            <person name="Annavajhala M.K."/>
            <person name="Welles L."/>
            <person name="Abbas B."/>
            <person name="Sorokin D."/>
            <person name="Park H."/>
            <person name="Van Loosdrecht M."/>
            <person name="Chandran K."/>
        </authorList>
    </citation>
    <scope>NUCLEOTIDE SEQUENCE [LARGE SCALE GENOMIC DNA]</scope>
    <source>
        <strain evidence="2 3">SBR_G</strain>
    </source>
</reference>
<comment type="caution">
    <text evidence="2">The sequence shown here is derived from an EMBL/GenBank/DDBJ whole genome shotgun (WGS) entry which is preliminary data.</text>
</comment>
<proteinExistence type="predicted"/>
<dbReference type="EMBL" id="SPMZ01000071">
    <property type="protein sequence ID" value="NMQ20959.1"/>
    <property type="molecule type" value="Genomic_DNA"/>
</dbReference>
<feature type="domain" description="Transposase IS4-like" evidence="1">
    <location>
        <begin position="4"/>
        <end position="165"/>
    </location>
</feature>
<dbReference type="PANTHER" id="PTHR34631">
    <property type="match status" value="1"/>
</dbReference>
<accession>A0ABX1TR21</accession>
<evidence type="ECO:0000313" key="2">
    <source>
        <dbReference type="EMBL" id="NMQ20959.1"/>
    </source>
</evidence>
<name>A0ABX1TR21_9GAMM</name>
<gene>
    <name evidence="2" type="ORF">E4P82_18235</name>
</gene>
<organism evidence="2 3">
    <name type="scientific">Candidatus Competibacter phosphatis</name>
    <dbReference type="NCBI Taxonomy" id="221280"/>
    <lineage>
        <taxon>Bacteria</taxon>
        <taxon>Pseudomonadati</taxon>
        <taxon>Pseudomonadota</taxon>
        <taxon>Gammaproteobacteria</taxon>
        <taxon>Candidatus Competibacteraceae</taxon>
        <taxon>Candidatus Competibacter</taxon>
    </lineage>
</organism>
<evidence type="ECO:0000259" key="1">
    <source>
        <dbReference type="Pfam" id="PF01609"/>
    </source>
</evidence>
<dbReference type="Proteomes" id="UP000760480">
    <property type="component" value="Unassembled WGS sequence"/>
</dbReference>
<evidence type="ECO:0000313" key="3">
    <source>
        <dbReference type="Proteomes" id="UP000760480"/>
    </source>
</evidence>
<dbReference type="Pfam" id="PF01609">
    <property type="entry name" value="DDE_Tnp_1"/>
    <property type="match status" value="1"/>
</dbReference>
<protein>
    <submittedName>
        <fullName evidence="2">IS4/IS5 family transposase</fullName>
    </submittedName>
</protein>
<dbReference type="PANTHER" id="PTHR34631:SF3">
    <property type="entry name" value="ISSOD12 TRANSPOSASE TNPA_ISSOD12"/>
    <property type="match status" value="1"/>
</dbReference>
<sequence>MRQHGASRCRTWRKRHPAVDADSHEVVAAELTVAFVGDAEVLPDLLAQLPAEASIAIVATDGADDTQVCHPALLERRVTALIPPRAGAVAWPPLAESPPHPRTVTLDAIQQYGRTRWKPLSGYHRRSLAEAAMLRLQRFFGGHLKNHRFDPQTIEAYAHLAALNIMTRWVCRKLSQSANQTLQHLSTLHR</sequence>
<dbReference type="RefSeq" id="WP_169250231.1">
    <property type="nucleotide sequence ID" value="NZ_SPMZ01000071.1"/>
</dbReference>
<dbReference type="InterPro" id="IPR002559">
    <property type="entry name" value="Transposase_11"/>
</dbReference>
<keyword evidence="3" id="KW-1185">Reference proteome</keyword>
<dbReference type="InterPro" id="IPR053172">
    <property type="entry name" value="Tn903_transposase"/>
</dbReference>